<comment type="caution">
    <text evidence="2">The sequence shown here is derived from an EMBL/GenBank/DDBJ whole genome shotgun (WGS) entry which is preliminary data.</text>
</comment>
<proteinExistence type="predicted"/>
<sequence>MEPLQLTVEQICHQAHAAVDEHPRRVTAGKAVGAPAQRGAARGAHRSCSRNNTSVSGGAGQACSYPSCMALLGGVSRGRGAYPTALHGHGGASYERPMHSVGGIGSSIQARACLGASPTALHGRGGASYGRPMQCDGGVSCSINQAQACPVGHCCAPSYGSLGVHTSRGNNMLNIWRGGCTMWPPSMAAVDGVAEGEEEDYEDEVEEEDDEDEAEEEDAGVDGNGNDELNRFDTPHWTKMNIYHFCDLWLREMRIENCPNGEMSRVGFHNLIENYQRLVGYYHSVPQMRRRYSKCKDMYVFWRKTLNHTGTTIGPLGEIRAPFGWWITAGKREFQIFQHRSPSYMQLLIDMFSGLPVDGSRSYNPLHAYMQASEARGGESGDVEGGNQMINHITSSTHKRGTSSRATGNSSSKRTKSPIVKAVIDLMEKAETCSEKTREFVEYRAHAEFMTQRQLILERQNTILRTQREDATVQTGDGS</sequence>
<dbReference type="PANTHER" id="PTHR47069:SF12">
    <property type="entry name" value="OS01G0545800 PROTEIN"/>
    <property type="match status" value="1"/>
</dbReference>
<evidence type="ECO:0008006" key="4">
    <source>
        <dbReference type="Google" id="ProtNLM"/>
    </source>
</evidence>
<feature type="region of interest" description="Disordered" evidence="1">
    <location>
        <begin position="192"/>
        <end position="230"/>
    </location>
</feature>
<organism evidence="2 3">
    <name type="scientific">Panicum virgatum</name>
    <name type="common">Blackwell switchgrass</name>
    <dbReference type="NCBI Taxonomy" id="38727"/>
    <lineage>
        <taxon>Eukaryota</taxon>
        <taxon>Viridiplantae</taxon>
        <taxon>Streptophyta</taxon>
        <taxon>Embryophyta</taxon>
        <taxon>Tracheophyta</taxon>
        <taxon>Spermatophyta</taxon>
        <taxon>Magnoliopsida</taxon>
        <taxon>Liliopsida</taxon>
        <taxon>Poales</taxon>
        <taxon>Poaceae</taxon>
        <taxon>PACMAD clade</taxon>
        <taxon>Panicoideae</taxon>
        <taxon>Panicodae</taxon>
        <taxon>Paniceae</taxon>
        <taxon>Panicinae</taxon>
        <taxon>Panicum</taxon>
        <taxon>Panicum sect. Hiantes</taxon>
    </lineage>
</organism>
<feature type="region of interest" description="Disordered" evidence="1">
    <location>
        <begin position="393"/>
        <end position="417"/>
    </location>
</feature>
<reference evidence="2" key="1">
    <citation type="submission" date="2020-05" db="EMBL/GenBank/DDBJ databases">
        <title>WGS assembly of Panicum virgatum.</title>
        <authorList>
            <person name="Lovell J.T."/>
            <person name="Jenkins J."/>
            <person name="Shu S."/>
            <person name="Juenger T.E."/>
            <person name="Schmutz J."/>
        </authorList>
    </citation>
    <scope>NUCLEOTIDE SEQUENCE</scope>
    <source>
        <strain evidence="2">AP13</strain>
    </source>
</reference>
<evidence type="ECO:0000313" key="3">
    <source>
        <dbReference type="Proteomes" id="UP000823388"/>
    </source>
</evidence>
<accession>A0A8T0P440</accession>
<gene>
    <name evidence="2" type="ORF">PVAP13_8NG030964</name>
</gene>
<dbReference type="OrthoDB" id="721878at2759"/>
<dbReference type="AlphaFoldDB" id="A0A8T0P440"/>
<dbReference type="PANTHER" id="PTHR47069">
    <property type="match status" value="1"/>
</dbReference>
<evidence type="ECO:0000256" key="1">
    <source>
        <dbReference type="SAM" id="MobiDB-lite"/>
    </source>
</evidence>
<feature type="region of interest" description="Disordered" evidence="1">
    <location>
        <begin position="32"/>
        <end position="60"/>
    </location>
</feature>
<dbReference type="Proteomes" id="UP000823388">
    <property type="component" value="Chromosome 8N"/>
</dbReference>
<feature type="compositionally biased region" description="Acidic residues" evidence="1">
    <location>
        <begin position="194"/>
        <end position="220"/>
    </location>
</feature>
<name>A0A8T0P440_PANVG</name>
<protein>
    <recommendedName>
        <fullName evidence="4">Myb/SANT-like domain-containing protein</fullName>
    </recommendedName>
</protein>
<feature type="compositionally biased region" description="Polar residues" evidence="1">
    <location>
        <begin position="403"/>
        <end position="412"/>
    </location>
</feature>
<dbReference type="EMBL" id="CM029052">
    <property type="protein sequence ID" value="KAG2555495.1"/>
    <property type="molecule type" value="Genomic_DNA"/>
</dbReference>
<feature type="compositionally biased region" description="Low complexity" evidence="1">
    <location>
        <begin position="32"/>
        <end position="42"/>
    </location>
</feature>
<keyword evidence="3" id="KW-1185">Reference proteome</keyword>
<evidence type="ECO:0000313" key="2">
    <source>
        <dbReference type="EMBL" id="KAG2555495.1"/>
    </source>
</evidence>